<evidence type="ECO:0000256" key="3">
    <source>
        <dbReference type="ARBA" id="ARBA00023136"/>
    </source>
</evidence>
<feature type="signal peptide" evidence="4">
    <location>
        <begin position="1"/>
        <end position="27"/>
    </location>
</feature>
<dbReference type="PANTHER" id="PTHR12815:SF42">
    <property type="entry name" value="BACTERIAL SURFACE ANTIGEN (D15) DOMAIN-CONTAINING PROTEIN"/>
    <property type="match status" value="1"/>
</dbReference>
<organism evidence="7 8">
    <name type="scientific">Sphingomonas naphthae</name>
    <dbReference type="NCBI Taxonomy" id="1813468"/>
    <lineage>
        <taxon>Bacteria</taxon>
        <taxon>Pseudomonadati</taxon>
        <taxon>Pseudomonadota</taxon>
        <taxon>Alphaproteobacteria</taxon>
        <taxon>Sphingomonadales</taxon>
        <taxon>Sphingomonadaceae</taxon>
        <taxon>Sphingomonas</taxon>
    </lineage>
</organism>
<dbReference type="RefSeq" id="WP_273688864.1">
    <property type="nucleotide sequence ID" value="NZ_CP117411.1"/>
</dbReference>
<dbReference type="Proteomes" id="UP001220395">
    <property type="component" value="Chromosome"/>
</dbReference>
<feature type="domain" description="Bacterial surface antigen (D15)" evidence="5">
    <location>
        <begin position="391"/>
        <end position="661"/>
    </location>
</feature>
<proteinExistence type="predicted"/>
<dbReference type="InterPro" id="IPR000184">
    <property type="entry name" value="Bac_surfAg_D15"/>
</dbReference>
<keyword evidence="2" id="KW-0812">Transmembrane</keyword>
<feature type="chain" id="PRO_5046055047" evidence="4">
    <location>
        <begin position="28"/>
        <end position="661"/>
    </location>
</feature>
<evidence type="ECO:0000259" key="5">
    <source>
        <dbReference type="Pfam" id="PF01103"/>
    </source>
</evidence>
<dbReference type="InterPro" id="IPR010827">
    <property type="entry name" value="BamA/TamA_POTRA"/>
</dbReference>
<evidence type="ECO:0000256" key="1">
    <source>
        <dbReference type="ARBA" id="ARBA00004370"/>
    </source>
</evidence>
<dbReference type="Gene3D" id="2.40.160.50">
    <property type="entry name" value="membrane protein fhac: a member of the omp85/tpsb transporter family"/>
    <property type="match status" value="1"/>
</dbReference>
<keyword evidence="2" id="KW-1134">Transmembrane beta strand</keyword>
<dbReference type="PANTHER" id="PTHR12815">
    <property type="entry name" value="SORTING AND ASSEMBLY MACHINERY SAMM50 PROTEIN FAMILY MEMBER"/>
    <property type="match status" value="1"/>
</dbReference>
<comment type="subcellular location">
    <subcellularLocation>
        <location evidence="1">Membrane</location>
    </subcellularLocation>
</comment>
<evidence type="ECO:0000259" key="6">
    <source>
        <dbReference type="Pfam" id="PF07244"/>
    </source>
</evidence>
<reference evidence="7 8" key="1">
    <citation type="submission" date="2023-02" db="EMBL/GenBank/DDBJ databases">
        <title>Genome sequence of Sphingomonas naphthae.</title>
        <authorList>
            <person name="Kim S."/>
            <person name="Heo J."/>
            <person name="Kwon S.-W."/>
        </authorList>
    </citation>
    <scope>NUCLEOTIDE SEQUENCE [LARGE SCALE GENOMIC DNA]</scope>
    <source>
        <strain evidence="7 8">KACC 18716</strain>
    </source>
</reference>
<evidence type="ECO:0000313" key="8">
    <source>
        <dbReference type="Proteomes" id="UP001220395"/>
    </source>
</evidence>
<evidence type="ECO:0000256" key="4">
    <source>
        <dbReference type="SAM" id="SignalP"/>
    </source>
</evidence>
<feature type="domain" description="POTRA" evidence="6">
    <location>
        <begin position="197"/>
        <end position="258"/>
    </location>
</feature>
<gene>
    <name evidence="7" type="ORF">PQ455_02390</name>
</gene>
<keyword evidence="4" id="KW-0732">Signal</keyword>
<accession>A0ABY7TMB8</accession>
<dbReference type="EMBL" id="CP117411">
    <property type="protein sequence ID" value="WCT74100.1"/>
    <property type="molecule type" value="Genomic_DNA"/>
</dbReference>
<evidence type="ECO:0000256" key="2">
    <source>
        <dbReference type="ARBA" id="ARBA00022452"/>
    </source>
</evidence>
<dbReference type="Pfam" id="PF01103">
    <property type="entry name" value="Omp85"/>
    <property type="match status" value="1"/>
</dbReference>
<keyword evidence="3" id="KW-0472">Membrane</keyword>
<dbReference type="Gene3D" id="3.10.20.310">
    <property type="entry name" value="membrane protein fhac"/>
    <property type="match status" value="2"/>
</dbReference>
<name>A0ABY7TMB8_9SPHN</name>
<protein>
    <submittedName>
        <fullName evidence="7">Autotransporter assembly complex protein TamA</fullName>
    </submittedName>
</protein>
<dbReference type="Pfam" id="PF07244">
    <property type="entry name" value="POTRA"/>
    <property type="match status" value="1"/>
</dbReference>
<dbReference type="InterPro" id="IPR039910">
    <property type="entry name" value="D15-like"/>
</dbReference>
<evidence type="ECO:0000313" key="7">
    <source>
        <dbReference type="EMBL" id="WCT74100.1"/>
    </source>
</evidence>
<sequence>MTRPAARHLQFLVTLAVVAMPCGRAGAQPAAPPPPVVAPASPADLPLTDTIDPASPLAPMPDLGVDWPDLEAPDAAIPADAAAAPDDAARERRYRVVLAGIDGVEPGVRTLFHQVSVLKQGEGKPANSAQLQRRAEEDERALHDILQATGRYDATVSTALATAADGSATVTLTAEPGEPYDFTSVSLPGIDATGAQAEALTAAFAVKPGDPVDAARVNAGIAALKVALGREGYPFGKVGEPDVTVDREAHAATLSLPVEAGARARFGRIKLRGREVFPADHVARIARFRPGDEYDAALVEDLRRALVTTTLVSSVEIVPTPSETPGQVDLTVTLARAPVRTIAGELGYSTGEGVRSEVSWQHRNLIKPEGAVTFRGVLGTREQLLGAVLRRGNFGARDRVLNALVSASNSKLNAYEAKTFTIAGSIERQTNIIWQKKWTWSYGAELLASDERDSDLAGNSRRRTFAIAALPTSLAYDGSDDLLNPMRGYRLSGRLSPEASLQNGTFTYLKGQVDGSAYVPVTGFTSIAGRVRLGSIFGASRDRIAPSRRFYAGGGGSVRGFSYQAIGPEDAFGDPVGGRSLAEFSLEARVRFGDFGVVPFLDAGNLYTTTYPKFTGLRYGAGLGVRYYSSFGPIRVDVGTPLGRRPGESRVAVYVSLGQAF</sequence>
<keyword evidence="8" id="KW-1185">Reference proteome</keyword>